<evidence type="ECO:0000313" key="10">
    <source>
        <dbReference type="Proteomes" id="UP000654395"/>
    </source>
</evidence>
<keyword evidence="6" id="KW-0325">Glycoprotein</keyword>
<evidence type="ECO:0000313" key="9">
    <source>
        <dbReference type="EMBL" id="NXX83666.1"/>
    </source>
</evidence>
<evidence type="ECO:0000256" key="5">
    <source>
        <dbReference type="ARBA" id="ARBA00023157"/>
    </source>
</evidence>
<gene>
    <name evidence="9" type="primary">Dmbt1_8</name>
    <name evidence="9" type="ORF">UROIND_R07491</name>
</gene>
<evidence type="ECO:0000256" key="6">
    <source>
        <dbReference type="ARBA" id="ARBA00023180"/>
    </source>
</evidence>
<feature type="non-terminal residue" evidence="9">
    <location>
        <position position="1"/>
    </location>
</feature>
<dbReference type="OrthoDB" id="536948at2759"/>
<feature type="non-terminal residue" evidence="9">
    <location>
        <position position="169"/>
    </location>
</feature>
<comment type="caution">
    <text evidence="9">The sequence shown here is derived from an EMBL/GenBank/DDBJ whole genome shotgun (WGS) entry which is preliminary data.</text>
</comment>
<evidence type="ECO:0000256" key="2">
    <source>
        <dbReference type="ARBA" id="ARBA00022525"/>
    </source>
</evidence>
<keyword evidence="4" id="KW-0677">Repeat</keyword>
<protein>
    <submittedName>
        <fullName evidence="9">DMBT1 protein</fullName>
    </submittedName>
</protein>
<dbReference type="GO" id="GO:0005615">
    <property type="term" value="C:extracellular space"/>
    <property type="evidence" value="ECO:0007669"/>
    <property type="project" value="TreeGrafter"/>
</dbReference>
<sequence length="169" mass="18558">CEGRVELHDGSGWGTVCDDSWDLSDAQVVCRQLGCGQPVAAPHNARFGLGSGRIFLDDVQCRGDEPSLLQCRHNGWGVHNCGHIEDASVICAGAWAARDTGSPLRAYRSHINSTVVSWPSKDLLLRLMNRRNRCRDLVKVHYQGRRGTVCDDCLDSKDAQVICSQLEPG</sequence>
<feature type="domain" description="SRCR" evidence="8">
    <location>
        <begin position="1"/>
        <end position="92"/>
    </location>
</feature>
<dbReference type="PANTHER" id="PTHR48071:SF15">
    <property type="entry name" value="SRCR DOMAIN-CONTAINING PROTEIN"/>
    <property type="match status" value="1"/>
</dbReference>
<evidence type="ECO:0000259" key="8">
    <source>
        <dbReference type="PROSITE" id="PS50287"/>
    </source>
</evidence>
<feature type="disulfide bond" evidence="7">
    <location>
        <begin position="61"/>
        <end position="71"/>
    </location>
</feature>
<organism evidence="9 10">
    <name type="scientific">Urocolius indicus</name>
    <name type="common">Red-faced mousebird</name>
    <name type="synonym">Colius indicus</name>
    <dbReference type="NCBI Taxonomy" id="458196"/>
    <lineage>
        <taxon>Eukaryota</taxon>
        <taxon>Metazoa</taxon>
        <taxon>Chordata</taxon>
        <taxon>Craniata</taxon>
        <taxon>Vertebrata</taxon>
        <taxon>Euteleostomi</taxon>
        <taxon>Archelosauria</taxon>
        <taxon>Archosauria</taxon>
        <taxon>Dinosauria</taxon>
        <taxon>Saurischia</taxon>
        <taxon>Theropoda</taxon>
        <taxon>Coelurosauria</taxon>
        <taxon>Aves</taxon>
        <taxon>Neognathae</taxon>
        <taxon>Neoaves</taxon>
        <taxon>Telluraves</taxon>
        <taxon>Coraciimorphae</taxon>
        <taxon>Coliiformes</taxon>
        <taxon>Coliidae</taxon>
        <taxon>Urocolius</taxon>
    </lineage>
</organism>
<dbReference type="SUPFAM" id="SSF56487">
    <property type="entry name" value="SRCR-like"/>
    <property type="match status" value="2"/>
</dbReference>
<comment type="subcellular location">
    <subcellularLocation>
        <location evidence="1">Secreted</location>
    </subcellularLocation>
</comment>
<name>A0A852L0N8_UROIN</name>
<dbReference type="EMBL" id="WBNH01009498">
    <property type="protein sequence ID" value="NXX83666.1"/>
    <property type="molecule type" value="Genomic_DNA"/>
</dbReference>
<keyword evidence="3" id="KW-0732">Signal</keyword>
<evidence type="ECO:0000256" key="7">
    <source>
        <dbReference type="PROSITE-ProRule" id="PRU00196"/>
    </source>
</evidence>
<reference evidence="9" key="1">
    <citation type="submission" date="2020-02" db="EMBL/GenBank/DDBJ databases">
        <title>Bird 10,000 Genomes (B10K) Project - Family phase.</title>
        <authorList>
            <person name="Zhang G."/>
        </authorList>
    </citation>
    <scope>NUCLEOTIDE SEQUENCE</scope>
    <source>
        <strain evidence="9">B10K-DU-030-59</strain>
    </source>
</reference>
<feature type="disulfide bond" evidence="7">
    <location>
        <begin position="30"/>
        <end position="91"/>
    </location>
</feature>
<dbReference type="GO" id="GO:0005886">
    <property type="term" value="C:plasma membrane"/>
    <property type="evidence" value="ECO:0007669"/>
    <property type="project" value="TreeGrafter"/>
</dbReference>
<accession>A0A852L0N8</accession>
<feature type="domain" description="SRCR" evidence="8">
    <location>
        <begin position="125"/>
        <end position="169"/>
    </location>
</feature>
<evidence type="ECO:0000256" key="3">
    <source>
        <dbReference type="ARBA" id="ARBA00022729"/>
    </source>
</evidence>
<dbReference type="Proteomes" id="UP000654395">
    <property type="component" value="Unassembled WGS sequence"/>
</dbReference>
<keyword evidence="2" id="KW-0964">Secreted</keyword>
<comment type="caution">
    <text evidence="7">Lacks conserved residue(s) required for the propagation of feature annotation.</text>
</comment>
<dbReference type="Gene3D" id="3.10.250.10">
    <property type="entry name" value="SRCR-like domain"/>
    <property type="match status" value="2"/>
</dbReference>
<dbReference type="PANTHER" id="PTHR48071">
    <property type="entry name" value="SRCR DOMAIN-CONTAINING PROTEIN"/>
    <property type="match status" value="1"/>
</dbReference>
<dbReference type="InterPro" id="IPR001190">
    <property type="entry name" value="SRCR"/>
</dbReference>
<dbReference type="GO" id="GO:0004252">
    <property type="term" value="F:serine-type endopeptidase activity"/>
    <property type="evidence" value="ECO:0007669"/>
    <property type="project" value="TreeGrafter"/>
</dbReference>
<evidence type="ECO:0000256" key="1">
    <source>
        <dbReference type="ARBA" id="ARBA00004613"/>
    </source>
</evidence>
<proteinExistence type="predicted"/>
<dbReference type="PROSITE" id="PS50287">
    <property type="entry name" value="SRCR_2"/>
    <property type="match status" value="2"/>
</dbReference>
<dbReference type="InterPro" id="IPR036772">
    <property type="entry name" value="SRCR-like_dom_sf"/>
</dbReference>
<dbReference type="SMART" id="SM00202">
    <property type="entry name" value="SR"/>
    <property type="match status" value="1"/>
</dbReference>
<dbReference type="FunFam" id="3.10.250.10:FF:000006">
    <property type="entry name" value="neurotrypsin isoform X2"/>
    <property type="match status" value="1"/>
</dbReference>
<feature type="disulfide bond" evidence="7">
    <location>
        <begin position="17"/>
        <end position="81"/>
    </location>
</feature>
<evidence type="ECO:0000256" key="4">
    <source>
        <dbReference type="ARBA" id="ARBA00022737"/>
    </source>
</evidence>
<keyword evidence="10" id="KW-1185">Reference proteome</keyword>
<dbReference type="Pfam" id="PF00530">
    <property type="entry name" value="SRCR"/>
    <property type="match status" value="2"/>
</dbReference>
<dbReference type="AlphaFoldDB" id="A0A852L0N8"/>
<keyword evidence="5 7" id="KW-1015">Disulfide bond</keyword>
<dbReference type="GO" id="GO:0031638">
    <property type="term" value="P:zymogen activation"/>
    <property type="evidence" value="ECO:0007669"/>
    <property type="project" value="TreeGrafter"/>
</dbReference>
<dbReference type="PRINTS" id="PR00258">
    <property type="entry name" value="SPERACTRCPTR"/>
</dbReference>